<evidence type="ECO:0000256" key="2">
    <source>
        <dbReference type="SAM" id="MobiDB-lite"/>
    </source>
</evidence>
<evidence type="ECO:0000313" key="4">
    <source>
        <dbReference type="EMBL" id="KAA0163373.1"/>
    </source>
</evidence>
<dbReference type="CDD" id="cd06093">
    <property type="entry name" value="PX_domain"/>
    <property type="match status" value="1"/>
</dbReference>
<dbReference type="SUPFAM" id="SSF64268">
    <property type="entry name" value="PX domain"/>
    <property type="match status" value="1"/>
</dbReference>
<dbReference type="Gene3D" id="3.30.1520.10">
    <property type="entry name" value="Phox-like domain"/>
    <property type="match status" value="1"/>
</dbReference>
<evidence type="ECO:0000259" key="3">
    <source>
        <dbReference type="PROSITE" id="PS50059"/>
    </source>
</evidence>
<feature type="region of interest" description="Disordered" evidence="2">
    <location>
        <begin position="56"/>
        <end position="102"/>
    </location>
</feature>
<feature type="compositionally biased region" description="Low complexity" evidence="2">
    <location>
        <begin position="71"/>
        <end position="88"/>
    </location>
</feature>
<dbReference type="OrthoDB" id="10553638at2759"/>
<proteinExistence type="predicted"/>
<comment type="catalytic activity">
    <reaction evidence="1">
        <text>[protein]-peptidylproline (omega=180) = [protein]-peptidylproline (omega=0)</text>
        <dbReference type="Rhea" id="RHEA:16237"/>
        <dbReference type="Rhea" id="RHEA-COMP:10747"/>
        <dbReference type="Rhea" id="RHEA-COMP:10748"/>
        <dbReference type="ChEBI" id="CHEBI:83833"/>
        <dbReference type="ChEBI" id="CHEBI:83834"/>
        <dbReference type="EC" id="5.2.1.8"/>
    </reaction>
</comment>
<feature type="compositionally biased region" description="Low complexity" evidence="2">
    <location>
        <begin position="261"/>
        <end position="280"/>
    </location>
</feature>
<dbReference type="InterPro" id="IPR036871">
    <property type="entry name" value="PX_dom_sf"/>
</dbReference>
<gene>
    <name evidence="4" type="ORF">FNF27_07947</name>
</gene>
<dbReference type="PROSITE" id="PS50059">
    <property type="entry name" value="FKBP_PPIASE"/>
    <property type="match status" value="1"/>
</dbReference>
<reference evidence="4 5" key="1">
    <citation type="submission" date="2019-07" db="EMBL/GenBank/DDBJ databases">
        <title>Genomes of Cafeteria roenbergensis.</title>
        <authorList>
            <person name="Fischer M.G."/>
            <person name="Hackl T."/>
            <person name="Roman M."/>
        </authorList>
    </citation>
    <scope>NUCLEOTIDE SEQUENCE [LARGE SCALE GENOMIC DNA]</scope>
    <source>
        <strain evidence="4 5">E4-10P</strain>
    </source>
</reference>
<dbReference type="EMBL" id="VLTO01000112">
    <property type="protein sequence ID" value="KAA0163373.1"/>
    <property type="molecule type" value="Genomic_DNA"/>
</dbReference>
<organism evidence="4 5">
    <name type="scientific">Cafeteria roenbergensis</name>
    <name type="common">Marine flagellate</name>
    <dbReference type="NCBI Taxonomy" id="33653"/>
    <lineage>
        <taxon>Eukaryota</taxon>
        <taxon>Sar</taxon>
        <taxon>Stramenopiles</taxon>
        <taxon>Bigyra</taxon>
        <taxon>Opalozoa</taxon>
        <taxon>Bicosoecida</taxon>
        <taxon>Cafeteriaceae</taxon>
        <taxon>Cafeteria</taxon>
    </lineage>
</organism>
<comment type="caution">
    <text evidence="4">The sequence shown here is derived from an EMBL/GenBank/DDBJ whole genome shotgun (WGS) entry which is preliminary data.</text>
</comment>
<dbReference type="AlphaFoldDB" id="A0A5A8DCX1"/>
<name>A0A5A8DCX1_CAFRO</name>
<dbReference type="GO" id="GO:0003755">
    <property type="term" value="F:peptidyl-prolyl cis-trans isomerase activity"/>
    <property type="evidence" value="ECO:0007669"/>
    <property type="project" value="UniProtKB-KW"/>
</dbReference>
<feature type="domain" description="PPIase FKBP-type" evidence="3">
    <location>
        <begin position="393"/>
        <end position="526"/>
    </location>
</feature>
<keyword evidence="1" id="KW-0697">Rotamase</keyword>
<dbReference type="GO" id="GO:0035091">
    <property type="term" value="F:phosphatidylinositol binding"/>
    <property type="evidence" value="ECO:0007669"/>
    <property type="project" value="InterPro"/>
</dbReference>
<dbReference type="SUPFAM" id="SSF54534">
    <property type="entry name" value="FKBP-like"/>
    <property type="match status" value="1"/>
</dbReference>
<dbReference type="Proteomes" id="UP000322899">
    <property type="component" value="Unassembled WGS sequence"/>
</dbReference>
<evidence type="ECO:0000256" key="1">
    <source>
        <dbReference type="PROSITE-ProRule" id="PRU00277"/>
    </source>
</evidence>
<sequence length="581" mass="59548">MGVPLTRSEHVRWAVEGSAAMASAGAGAGPDDYLYGVASHARAQAMATRAAAERARATFGSPEDSSAVTLASPAAADGPPASAQAAPAKPLPSPVGSVPSAPEAERGIRLHTWFTVQVTFESGRVRRTAKRYRDVTGVRRALKRLYPGVRLQPAGGLLAPHLMRDRTSARTVELRRAAAEAFLREAVRGASGMGSLILVFLFPGDTTAQLTVTAPPSSATTSLVVDLTLRPPTSLASLGLHAALAAATDPSDLPVQSQARGAPDGAPPGDASPGSDAGSDLLAFPGGSMPPGCCQLGRVVVIDDLDAFDDLTERGFALLDMAALTRRQARRLLAPPGGARRPPEEGSAAAPPRGGGEDHVSEGATGRGGGQGASPEAAAAGAGVQHPVLPLPGERLRLAFTVSVWDGGSLAAADVQRVRRAAVTLPFPEQAEAAAGALPEGLRALPGEPEAQDDIDAAAAAARHGMELYRALPLPLGLYPALSMLPYGHGARVVLAPEAAFGEVALPPLIPAEAYLVYDVSLAPAQPELLQRRREQGTLRQSAADVARARVGRATGGGQRVAGRGGLAGRLGGRLARRCRS</sequence>
<evidence type="ECO:0000313" key="5">
    <source>
        <dbReference type="Proteomes" id="UP000322899"/>
    </source>
</evidence>
<accession>A0A5A8DCX1</accession>
<feature type="region of interest" description="Disordered" evidence="2">
    <location>
        <begin position="249"/>
        <end position="286"/>
    </location>
</feature>
<dbReference type="EC" id="5.2.1.8" evidence="1"/>
<protein>
    <recommendedName>
        <fullName evidence="1">peptidylprolyl isomerase</fullName>
        <ecNumber evidence="1">5.2.1.8</ecNumber>
    </recommendedName>
</protein>
<keyword evidence="1" id="KW-0413">Isomerase</keyword>
<dbReference type="InterPro" id="IPR001179">
    <property type="entry name" value="PPIase_FKBP_dom"/>
</dbReference>
<feature type="region of interest" description="Disordered" evidence="2">
    <location>
        <begin position="333"/>
        <end position="381"/>
    </location>
</feature>